<keyword evidence="3" id="KW-1185">Reference proteome</keyword>
<proteinExistence type="predicted"/>
<dbReference type="RefSeq" id="WP_188313930.1">
    <property type="nucleotide sequence ID" value="NZ_JABTCG010000003.1"/>
</dbReference>
<dbReference type="InterPro" id="IPR001173">
    <property type="entry name" value="Glyco_trans_2-like"/>
</dbReference>
<dbReference type="Pfam" id="PF00535">
    <property type="entry name" value="Glycos_transf_2"/>
    <property type="match status" value="1"/>
</dbReference>
<reference evidence="2 3" key="1">
    <citation type="submission" date="2020-05" db="EMBL/GenBank/DDBJ databases">
        <title>The draft genome sequence of Maribacter arenosus CAU 1321.</title>
        <authorList>
            <person name="Mu L."/>
        </authorList>
    </citation>
    <scope>NUCLEOTIDE SEQUENCE [LARGE SCALE GENOMIC DNA]</scope>
    <source>
        <strain evidence="2 3">CAU 1321</strain>
    </source>
</reference>
<name>A0ABR7VAU9_9FLAO</name>
<dbReference type="PANTHER" id="PTHR22916:SF3">
    <property type="entry name" value="UDP-GLCNAC:BETAGAL BETA-1,3-N-ACETYLGLUCOSAMINYLTRANSFERASE-LIKE PROTEIN 1"/>
    <property type="match status" value="1"/>
</dbReference>
<dbReference type="EMBL" id="JABTCG010000003">
    <property type="protein sequence ID" value="MBD0850793.1"/>
    <property type="molecule type" value="Genomic_DNA"/>
</dbReference>
<sequence length="336" mass="39580">MERIPQTPPQIAPITDGLHRPLWSVMIPAYNCSQYLAEAIQSVLQQDMGTYLMQIEVIDDCSTDANIEDLVKKIGKGRVDYYKQKTNVGSLRNFETCINRSRGAYIHLLHGDDRVKQGYYESVTQIFKKFPQAGAASCAWEYINSEGAFTHRSRLEAGYPCLLENWLFKLAERPRLQYVAMTVKREVYEKLGSFYLVHYGEDWEMWARIAKEYETAYIPEFLAEYREHKNSITWHSYQTGQNVKDIAKVTSAIMNYLPQKDRRRMHRKAKKNFAHWLLEDTYGPWFSHRNNKIAYNQIKTILGIHIDRHIISRISRLLLHMWTDPYRSIFKKKVPK</sequence>
<dbReference type="SUPFAM" id="SSF53448">
    <property type="entry name" value="Nucleotide-diphospho-sugar transferases"/>
    <property type="match status" value="1"/>
</dbReference>
<gene>
    <name evidence="2" type="ORF">HPE63_08940</name>
</gene>
<dbReference type="Proteomes" id="UP000598350">
    <property type="component" value="Unassembled WGS sequence"/>
</dbReference>
<evidence type="ECO:0000313" key="2">
    <source>
        <dbReference type="EMBL" id="MBD0850793.1"/>
    </source>
</evidence>
<evidence type="ECO:0000313" key="3">
    <source>
        <dbReference type="Proteomes" id="UP000598350"/>
    </source>
</evidence>
<dbReference type="Gene3D" id="3.90.550.10">
    <property type="entry name" value="Spore Coat Polysaccharide Biosynthesis Protein SpsA, Chain A"/>
    <property type="match status" value="1"/>
</dbReference>
<accession>A0ABR7VAU9</accession>
<protein>
    <submittedName>
        <fullName evidence="2">Glycosyltransferase</fullName>
    </submittedName>
</protein>
<dbReference type="InterPro" id="IPR029044">
    <property type="entry name" value="Nucleotide-diphossugar_trans"/>
</dbReference>
<dbReference type="PANTHER" id="PTHR22916">
    <property type="entry name" value="GLYCOSYLTRANSFERASE"/>
    <property type="match status" value="1"/>
</dbReference>
<organism evidence="2 3">
    <name type="scientific">Maribacter arenosus</name>
    <dbReference type="NCBI Taxonomy" id="1854708"/>
    <lineage>
        <taxon>Bacteria</taxon>
        <taxon>Pseudomonadati</taxon>
        <taxon>Bacteroidota</taxon>
        <taxon>Flavobacteriia</taxon>
        <taxon>Flavobacteriales</taxon>
        <taxon>Flavobacteriaceae</taxon>
        <taxon>Maribacter</taxon>
    </lineage>
</organism>
<feature type="domain" description="Glycosyltransferase 2-like" evidence="1">
    <location>
        <begin position="24"/>
        <end position="170"/>
    </location>
</feature>
<comment type="caution">
    <text evidence="2">The sequence shown here is derived from an EMBL/GenBank/DDBJ whole genome shotgun (WGS) entry which is preliminary data.</text>
</comment>
<evidence type="ECO:0000259" key="1">
    <source>
        <dbReference type="Pfam" id="PF00535"/>
    </source>
</evidence>